<evidence type="ECO:0000313" key="1">
    <source>
        <dbReference type="EMBL" id="CAE2318479.1"/>
    </source>
</evidence>
<dbReference type="EMBL" id="HBKR01025947">
    <property type="protein sequence ID" value="CAE2318479.1"/>
    <property type="molecule type" value="Transcribed_RNA"/>
</dbReference>
<dbReference type="SUPFAM" id="SSF52058">
    <property type="entry name" value="L domain-like"/>
    <property type="match status" value="1"/>
</dbReference>
<organism evidence="1">
    <name type="scientific">Paramoeba aestuarina</name>
    <dbReference type="NCBI Taxonomy" id="180227"/>
    <lineage>
        <taxon>Eukaryota</taxon>
        <taxon>Amoebozoa</taxon>
        <taxon>Discosea</taxon>
        <taxon>Flabellinia</taxon>
        <taxon>Dactylopodida</taxon>
        <taxon>Paramoebidae</taxon>
        <taxon>Paramoeba</taxon>
    </lineage>
</organism>
<dbReference type="AlphaFoldDB" id="A0A7S4NZ64"/>
<evidence type="ECO:0008006" key="2">
    <source>
        <dbReference type="Google" id="ProtNLM"/>
    </source>
</evidence>
<gene>
    <name evidence="1" type="ORF">NAES01612_LOCUS17010</name>
</gene>
<reference evidence="1" key="1">
    <citation type="submission" date="2021-01" db="EMBL/GenBank/DDBJ databases">
        <authorList>
            <person name="Corre E."/>
            <person name="Pelletier E."/>
            <person name="Niang G."/>
            <person name="Scheremetjew M."/>
            <person name="Finn R."/>
            <person name="Kale V."/>
            <person name="Holt S."/>
            <person name="Cochrane G."/>
            <person name="Meng A."/>
            <person name="Brown T."/>
            <person name="Cohen L."/>
        </authorList>
    </citation>
    <scope>NUCLEOTIDE SEQUENCE</scope>
    <source>
        <strain evidence="1">SoJaBio B1-5/56/2</strain>
    </source>
</reference>
<proteinExistence type="predicted"/>
<protein>
    <recommendedName>
        <fullName evidence="2">Leucine-rich repeat-containing N-terminal plant-type domain-containing protein</fullName>
    </recommendedName>
</protein>
<accession>A0A7S4NZ64</accession>
<sequence>MEVQMIPIFFSQVIIQASDHSEKCHQVKQVQLFLDPISSLGRHFVSNQYPQGDPCDWRGFYCDEGFISEVVFRERIFGNFNVHQLPPTVTKVVITKCEQTSVIHTRALPRELAIFQMWENKLYGSLDLTTLPEKIVDLLLQDNKISGPISLTRLPWLIRTINICRNNIRQRVVYYQNLPLNVRKILLLADSGETNRIGAIRPINDTQVENVIFLES</sequence>
<name>A0A7S4NZ64_9EUKA</name>